<dbReference type="Proteomes" id="UP000321570">
    <property type="component" value="Unassembled WGS sequence"/>
</dbReference>
<evidence type="ECO:0000313" key="1">
    <source>
        <dbReference type="EMBL" id="VUZ55410.1"/>
    </source>
</evidence>
<name>A0A564Z7G9_HYMDI</name>
<protein>
    <submittedName>
        <fullName evidence="1">Uncharacterized protein</fullName>
    </submittedName>
</protein>
<evidence type="ECO:0000313" key="2">
    <source>
        <dbReference type="Proteomes" id="UP000321570"/>
    </source>
</evidence>
<dbReference type="EMBL" id="CABIJS010000692">
    <property type="protein sequence ID" value="VUZ55410.1"/>
    <property type="molecule type" value="Genomic_DNA"/>
</dbReference>
<keyword evidence="2" id="KW-1185">Reference proteome</keyword>
<proteinExistence type="predicted"/>
<sequence length="110" mass="12595">MPVLTRSVGYKQPSIRHTHTHQGTLARQTHLSLLNPFPIPYFSLRLCTELCSIQSGLRSPWRFFSFIYCWQSTPTESSINVIGEFLPMTSVKASSFEAIDSLKPVFICWK</sequence>
<reference evidence="1 2" key="1">
    <citation type="submission" date="2019-07" db="EMBL/GenBank/DDBJ databases">
        <authorList>
            <person name="Jastrzebski P J."/>
            <person name="Paukszto L."/>
            <person name="Jastrzebski P J."/>
        </authorList>
    </citation>
    <scope>NUCLEOTIDE SEQUENCE [LARGE SCALE GENOMIC DNA]</scope>
    <source>
        <strain evidence="1 2">WMS-il1</strain>
    </source>
</reference>
<accession>A0A564Z7G9</accession>
<gene>
    <name evidence="1" type="ORF">WMSIL1_LOCUS13227</name>
</gene>
<organism evidence="1 2">
    <name type="scientific">Hymenolepis diminuta</name>
    <name type="common">Rat tapeworm</name>
    <dbReference type="NCBI Taxonomy" id="6216"/>
    <lineage>
        <taxon>Eukaryota</taxon>
        <taxon>Metazoa</taxon>
        <taxon>Spiralia</taxon>
        <taxon>Lophotrochozoa</taxon>
        <taxon>Platyhelminthes</taxon>
        <taxon>Cestoda</taxon>
        <taxon>Eucestoda</taxon>
        <taxon>Cyclophyllidea</taxon>
        <taxon>Hymenolepididae</taxon>
        <taxon>Hymenolepis</taxon>
    </lineage>
</organism>
<dbReference type="AlphaFoldDB" id="A0A564Z7G9"/>